<feature type="transmembrane region" description="Helical" evidence="11">
    <location>
        <begin position="267"/>
        <end position="291"/>
    </location>
</feature>
<keyword evidence="7" id="KW-0869">Chloride channel</keyword>
<evidence type="ECO:0000256" key="8">
    <source>
        <dbReference type="ARBA" id="ARBA00023214"/>
    </source>
</evidence>
<dbReference type="GO" id="GO:0005254">
    <property type="term" value="F:chloride channel activity"/>
    <property type="evidence" value="ECO:0007669"/>
    <property type="project" value="UniProtKB-KW"/>
</dbReference>
<feature type="domain" description="CBS" evidence="12">
    <location>
        <begin position="450"/>
        <end position="507"/>
    </location>
</feature>
<feature type="transmembrane region" description="Helical" evidence="11">
    <location>
        <begin position="303"/>
        <end position="326"/>
    </location>
</feature>
<comment type="subcellular location">
    <subcellularLocation>
        <location evidence="1">Membrane</location>
        <topology evidence="1">Multi-pass membrane protein</topology>
    </subcellularLocation>
</comment>
<dbReference type="SUPFAM" id="SSF54631">
    <property type="entry name" value="CBS-domain pair"/>
    <property type="match status" value="1"/>
</dbReference>
<dbReference type="PANTHER" id="PTHR43427:SF6">
    <property type="entry name" value="CHLORIDE CHANNEL PROTEIN CLC-E"/>
    <property type="match status" value="1"/>
</dbReference>
<gene>
    <name evidence="13" type="ORF">GHC57_09035</name>
</gene>
<reference evidence="13 14" key="1">
    <citation type="submission" date="2019-10" db="EMBL/GenBank/DDBJ databases">
        <title>Draft whole-genome sequence of the purple nonsulfur photosynthetic bacterium Roseospira navarrensis DSM 15114.</title>
        <authorList>
            <person name="Kyndt J.A."/>
            <person name="Meyer T.E."/>
        </authorList>
    </citation>
    <scope>NUCLEOTIDE SEQUENCE [LARGE SCALE GENOMIC DNA]</scope>
    <source>
        <strain evidence="13 14">DSM 15114</strain>
    </source>
</reference>
<dbReference type="PANTHER" id="PTHR43427">
    <property type="entry name" value="CHLORIDE CHANNEL PROTEIN CLC-E"/>
    <property type="match status" value="1"/>
</dbReference>
<proteinExistence type="predicted"/>
<feature type="transmembrane region" description="Helical" evidence="11">
    <location>
        <begin position="395"/>
        <end position="415"/>
    </location>
</feature>
<keyword evidence="8" id="KW-0868">Chloride</keyword>
<dbReference type="SMART" id="SM00116">
    <property type="entry name" value="CBS"/>
    <property type="match status" value="2"/>
</dbReference>
<dbReference type="InterPro" id="IPR046342">
    <property type="entry name" value="CBS_dom_sf"/>
</dbReference>
<dbReference type="Gene3D" id="1.10.3080.10">
    <property type="entry name" value="Clc chloride channel"/>
    <property type="match status" value="1"/>
</dbReference>
<dbReference type="GO" id="GO:0034707">
    <property type="term" value="C:chloride channel complex"/>
    <property type="evidence" value="ECO:0007669"/>
    <property type="project" value="UniProtKB-KW"/>
</dbReference>
<evidence type="ECO:0000256" key="11">
    <source>
        <dbReference type="SAM" id="Phobius"/>
    </source>
</evidence>
<name>A0A7X1ZG72_9PROT</name>
<evidence type="ECO:0000256" key="2">
    <source>
        <dbReference type="ARBA" id="ARBA00022448"/>
    </source>
</evidence>
<comment type="caution">
    <text evidence="13">The sequence shown here is derived from an EMBL/GenBank/DDBJ whole genome shotgun (WGS) entry which is preliminary data.</text>
</comment>
<dbReference type="InterPro" id="IPR000644">
    <property type="entry name" value="CBS_dom"/>
</dbReference>
<dbReference type="OrthoDB" id="9767361at2"/>
<dbReference type="SUPFAM" id="SSF81340">
    <property type="entry name" value="Clc chloride channel"/>
    <property type="match status" value="1"/>
</dbReference>
<feature type="transmembrane region" description="Helical" evidence="11">
    <location>
        <begin position="157"/>
        <end position="180"/>
    </location>
</feature>
<feature type="transmembrane region" description="Helical" evidence="11">
    <location>
        <begin position="192"/>
        <end position="211"/>
    </location>
</feature>
<dbReference type="PROSITE" id="PS51371">
    <property type="entry name" value="CBS"/>
    <property type="match status" value="2"/>
</dbReference>
<evidence type="ECO:0000259" key="12">
    <source>
        <dbReference type="PROSITE" id="PS51371"/>
    </source>
</evidence>
<evidence type="ECO:0000256" key="4">
    <source>
        <dbReference type="ARBA" id="ARBA00022989"/>
    </source>
</evidence>
<dbReference type="InterPro" id="IPR001807">
    <property type="entry name" value="ClC"/>
</dbReference>
<keyword evidence="6 11" id="KW-0472">Membrane</keyword>
<feature type="transmembrane region" description="Helical" evidence="11">
    <location>
        <begin position="231"/>
        <end position="255"/>
    </location>
</feature>
<dbReference type="Proteomes" id="UP000434582">
    <property type="component" value="Unassembled WGS sequence"/>
</dbReference>
<keyword evidence="14" id="KW-1185">Reference proteome</keyword>
<dbReference type="InterPro" id="IPR014743">
    <property type="entry name" value="Cl-channel_core"/>
</dbReference>
<dbReference type="Pfam" id="PF00654">
    <property type="entry name" value="Voltage_CLC"/>
    <property type="match status" value="1"/>
</dbReference>
<dbReference type="PRINTS" id="PR00762">
    <property type="entry name" value="CLCHANNEL"/>
</dbReference>
<keyword evidence="2" id="KW-0813">Transport</keyword>
<sequence>MGPRVLANNAVVITSLLALCVGVMTGGGIILFREGIAAMHQVTYGSDVHWLASTAEALPWWALLWPPVVGGLVVGVWHHWTMPTGRTETVSHVIEASVLRGGRMPLGRGLACIVGAMLSLGCGASVGREGPAVHLGATLGAWLAQISRFGRGASRTLLGCGAAAAVAASFNAPIAGALFAHEVVVGHYAAQAFVPVVIASLTGTVVSRLWFGTAPAFSLPDDLTLVSFLEFPAFALLGVICGLLAAAFMVSLIVTDLTARRSGVPGWLRPALAGLVLGVIALEFPEVLGVGYEITNRALSGDLVLDAAVAIAAAKIVATVICLGWGFGGGVFSPSLAIGGIVGCAFGIAATALGPVGLSSGHGAYAVVGMGAVAAAVLGAPISTCLIIFELTANYALTVAVMMAVVVATTLSRGLTGHTSLFHWQLARRGLDLDTDRRSQLLREKRVRDLARADPPTVAPDAPPWAVAAAFRDHGGEKLFVVDGAGVLLGTIALTEAMAVLMDDEARTRRTALDVALSRPPVLAQAETLEEALALMDSVQEAQVAVVRDRSSMVLVGVVHERDLLRAYAEALGRLRAEERGDPDRV</sequence>
<evidence type="ECO:0000256" key="10">
    <source>
        <dbReference type="PROSITE-ProRule" id="PRU00703"/>
    </source>
</evidence>
<keyword evidence="9" id="KW-0407">Ion channel</keyword>
<feature type="transmembrane region" description="Helical" evidence="11">
    <location>
        <begin position="365"/>
        <end position="389"/>
    </location>
</feature>
<accession>A0A7X1ZG72</accession>
<keyword evidence="10" id="KW-0129">CBS domain</keyword>
<evidence type="ECO:0000313" key="14">
    <source>
        <dbReference type="Proteomes" id="UP000434582"/>
    </source>
</evidence>
<keyword evidence="4 11" id="KW-1133">Transmembrane helix</keyword>
<evidence type="ECO:0000256" key="1">
    <source>
        <dbReference type="ARBA" id="ARBA00004141"/>
    </source>
</evidence>
<evidence type="ECO:0000256" key="7">
    <source>
        <dbReference type="ARBA" id="ARBA00023173"/>
    </source>
</evidence>
<evidence type="ECO:0000256" key="5">
    <source>
        <dbReference type="ARBA" id="ARBA00023065"/>
    </source>
</evidence>
<dbReference type="CDD" id="cd00400">
    <property type="entry name" value="Voltage_gated_ClC"/>
    <property type="match status" value="1"/>
</dbReference>
<feature type="transmembrane region" description="Helical" evidence="11">
    <location>
        <begin position="106"/>
        <end position="126"/>
    </location>
</feature>
<dbReference type="Pfam" id="PF00571">
    <property type="entry name" value="CBS"/>
    <property type="match status" value="2"/>
</dbReference>
<evidence type="ECO:0000256" key="3">
    <source>
        <dbReference type="ARBA" id="ARBA00022692"/>
    </source>
</evidence>
<protein>
    <submittedName>
        <fullName evidence="13">CBS domain-containing protein</fullName>
    </submittedName>
</protein>
<evidence type="ECO:0000256" key="9">
    <source>
        <dbReference type="ARBA" id="ARBA00023303"/>
    </source>
</evidence>
<dbReference type="AlphaFoldDB" id="A0A7X1ZG72"/>
<evidence type="ECO:0000256" key="6">
    <source>
        <dbReference type="ARBA" id="ARBA00023136"/>
    </source>
</evidence>
<organism evidence="13 14">
    <name type="scientific">Roseospira navarrensis</name>
    <dbReference type="NCBI Taxonomy" id="140058"/>
    <lineage>
        <taxon>Bacteria</taxon>
        <taxon>Pseudomonadati</taxon>
        <taxon>Pseudomonadota</taxon>
        <taxon>Alphaproteobacteria</taxon>
        <taxon>Rhodospirillales</taxon>
        <taxon>Rhodospirillaceae</taxon>
        <taxon>Roseospira</taxon>
    </lineage>
</organism>
<feature type="domain" description="CBS" evidence="12">
    <location>
        <begin position="516"/>
        <end position="575"/>
    </location>
</feature>
<evidence type="ECO:0000313" key="13">
    <source>
        <dbReference type="EMBL" id="MQX36660.1"/>
    </source>
</evidence>
<feature type="transmembrane region" description="Helical" evidence="11">
    <location>
        <begin position="332"/>
        <end position="353"/>
    </location>
</feature>
<dbReference type="EMBL" id="WIVE01000023">
    <property type="protein sequence ID" value="MQX36660.1"/>
    <property type="molecule type" value="Genomic_DNA"/>
</dbReference>
<dbReference type="Gene3D" id="3.10.580.10">
    <property type="entry name" value="CBS-domain"/>
    <property type="match status" value="2"/>
</dbReference>
<feature type="transmembrane region" description="Helical" evidence="11">
    <location>
        <begin position="12"/>
        <end position="32"/>
    </location>
</feature>
<dbReference type="InterPro" id="IPR050368">
    <property type="entry name" value="ClC-type_chloride_channel"/>
</dbReference>
<dbReference type="CDD" id="cd02205">
    <property type="entry name" value="CBS_pair_SF"/>
    <property type="match status" value="1"/>
</dbReference>
<keyword evidence="3 11" id="KW-0812">Transmembrane</keyword>
<keyword evidence="5" id="KW-0406">Ion transport</keyword>